<dbReference type="Proteomes" id="UP000280346">
    <property type="component" value="Unassembled WGS sequence"/>
</dbReference>
<proteinExistence type="predicted"/>
<sequence>MALALGEGGKRTAASGAPAYVNRAVVLACVFAFVLQLPPESFAFVPAYFFGTVDLAGPLPTAALWRGLFGHVLIHGDVVHLVTNMAVLWPLGDAMERMLGHGRYALLFVAGTVAGALTEGALAVDRMAPLIGASGAICALMGAALWLRPPARWPLFRWLRLPLLTAAALFAALNIAMVALPPAADSPLAEVGWGAHVGGLLAGVALAALLRRR</sequence>
<comment type="caution">
    <text evidence="9">The sequence shown here is derived from an EMBL/GenBank/DDBJ whole genome shotgun (WGS) entry which is preliminary data.</text>
</comment>
<accession>A0A433JEW5</accession>
<evidence type="ECO:0000256" key="2">
    <source>
        <dbReference type="ARBA" id="ARBA00022475"/>
    </source>
</evidence>
<dbReference type="InterPro" id="IPR035952">
    <property type="entry name" value="Rhomboid-like_sf"/>
</dbReference>
<dbReference type="PANTHER" id="PTHR43066:SF26">
    <property type="entry name" value="RHOMBOID PROTEASE GLPG"/>
    <property type="match status" value="1"/>
</dbReference>
<evidence type="ECO:0000256" key="6">
    <source>
        <dbReference type="ARBA" id="ARBA00023136"/>
    </source>
</evidence>
<dbReference type="GO" id="GO:0004252">
    <property type="term" value="F:serine-type endopeptidase activity"/>
    <property type="evidence" value="ECO:0007669"/>
    <property type="project" value="InterPro"/>
</dbReference>
<keyword evidence="10" id="KW-1185">Reference proteome</keyword>
<keyword evidence="4 7" id="KW-0812">Transmembrane</keyword>
<keyword evidence="6 7" id="KW-0472">Membrane</keyword>
<dbReference type="Gene3D" id="1.20.1540.10">
    <property type="entry name" value="Rhomboid-like"/>
    <property type="match status" value="1"/>
</dbReference>
<evidence type="ECO:0000256" key="1">
    <source>
        <dbReference type="ARBA" id="ARBA00004141"/>
    </source>
</evidence>
<reference evidence="9 10" key="1">
    <citation type="submission" date="2018-12" db="EMBL/GenBank/DDBJ databases">
        <authorList>
            <person name="Yang Y."/>
        </authorList>
    </citation>
    <scope>NUCLEOTIDE SEQUENCE [LARGE SCALE GENOMIC DNA]</scope>
    <source>
        <strain evidence="9 10">GSF71</strain>
    </source>
</reference>
<dbReference type="InterPro" id="IPR022764">
    <property type="entry name" value="Peptidase_S54_rhomboid_dom"/>
</dbReference>
<gene>
    <name evidence="9" type="ORF">EJ913_00630</name>
</gene>
<evidence type="ECO:0000313" key="10">
    <source>
        <dbReference type="Proteomes" id="UP000280346"/>
    </source>
</evidence>
<comment type="subcellular location">
    <subcellularLocation>
        <location evidence="1">Membrane</location>
        <topology evidence="1">Multi-pass membrane protein</topology>
    </subcellularLocation>
</comment>
<name>A0A433JEW5_9PROT</name>
<evidence type="ECO:0000256" key="3">
    <source>
        <dbReference type="ARBA" id="ARBA00022519"/>
    </source>
</evidence>
<feature type="transmembrane region" description="Helical" evidence="7">
    <location>
        <begin position="104"/>
        <end position="124"/>
    </location>
</feature>
<dbReference type="Pfam" id="PF01694">
    <property type="entry name" value="Rhomboid"/>
    <property type="match status" value="1"/>
</dbReference>
<evidence type="ECO:0000256" key="4">
    <source>
        <dbReference type="ARBA" id="ARBA00022692"/>
    </source>
</evidence>
<keyword evidence="9" id="KW-0378">Hydrolase</keyword>
<evidence type="ECO:0000259" key="8">
    <source>
        <dbReference type="Pfam" id="PF01694"/>
    </source>
</evidence>
<feature type="transmembrane region" description="Helical" evidence="7">
    <location>
        <begin position="130"/>
        <end position="147"/>
    </location>
</feature>
<keyword evidence="3" id="KW-0997">Cell inner membrane</keyword>
<feature type="domain" description="Peptidase S54 rhomboid" evidence="8">
    <location>
        <begin position="64"/>
        <end position="212"/>
    </location>
</feature>
<evidence type="ECO:0000256" key="7">
    <source>
        <dbReference type="SAM" id="Phobius"/>
    </source>
</evidence>
<keyword evidence="9" id="KW-0645">Protease</keyword>
<evidence type="ECO:0000256" key="5">
    <source>
        <dbReference type="ARBA" id="ARBA00022989"/>
    </source>
</evidence>
<dbReference type="AlphaFoldDB" id="A0A433JEW5"/>
<dbReference type="GO" id="GO:0016020">
    <property type="term" value="C:membrane"/>
    <property type="evidence" value="ECO:0007669"/>
    <property type="project" value="UniProtKB-SubCell"/>
</dbReference>
<dbReference type="PANTHER" id="PTHR43066">
    <property type="entry name" value="RHOMBOID-RELATED PROTEIN"/>
    <property type="match status" value="1"/>
</dbReference>
<dbReference type="RefSeq" id="WP_126993840.1">
    <property type="nucleotide sequence ID" value="NZ_JAKOAR010000005.1"/>
</dbReference>
<keyword evidence="2" id="KW-1003">Cell membrane</keyword>
<keyword evidence="5 7" id="KW-1133">Transmembrane helix</keyword>
<feature type="transmembrane region" description="Helical" evidence="7">
    <location>
        <begin position="191"/>
        <end position="210"/>
    </location>
</feature>
<feature type="transmembrane region" description="Helical" evidence="7">
    <location>
        <begin position="159"/>
        <end position="179"/>
    </location>
</feature>
<dbReference type="GO" id="GO:0006508">
    <property type="term" value="P:proteolysis"/>
    <property type="evidence" value="ECO:0007669"/>
    <property type="project" value="UniProtKB-KW"/>
</dbReference>
<organism evidence="9 10">
    <name type="scientific">Azospirillum doebereinerae</name>
    <dbReference type="NCBI Taxonomy" id="92933"/>
    <lineage>
        <taxon>Bacteria</taxon>
        <taxon>Pseudomonadati</taxon>
        <taxon>Pseudomonadota</taxon>
        <taxon>Alphaproteobacteria</taxon>
        <taxon>Rhodospirillales</taxon>
        <taxon>Azospirillaceae</taxon>
        <taxon>Azospirillum</taxon>
    </lineage>
</organism>
<dbReference type="EMBL" id="RZIJ01000001">
    <property type="protein sequence ID" value="RUQ75660.1"/>
    <property type="molecule type" value="Genomic_DNA"/>
</dbReference>
<feature type="transmembrane region" description="Helical" evidence="7">
    <location>
        <begin position="67"/>
        <end position="92"/>
    </location>
</feature>
<dbReference type="OrthoDB" id="9813074at2"/>
<dbReference type="SUPFAM" id="SSF144091">
    <property type="entry name" value="Rhomboid-like"/>
    <property type="match status" value="1"/>
</dbReference>
<evidence type="ECO:0000313" key="9">
    <source>
        <dbReference type="EMBL" id="RUQ75660.1"/>
    </source>
</evidence>
<protein>
    <submittedName>
        <fullName evidence="9">Rhomboid family intramembrane serine protease</fullName>
    </submittedName>
</protein>